<dbReference type="Proteomes" id="UP000019229">
    <property type="component" value="Chromosome"/>
</dbReference>
<keyword evidence="6 9" id="KW-0255">Endonuclease</keyword>
<dbReference type="GO" id="GO:0004521">
    <property type="term" value="F:RNA endonuclease activity"/>
    <property type="evidence" value="ECO:0007669"/>
    <property type="project" value="UniProtKB-UniRule"/>
</dbReference>
<evidence type="ECO:0000256" key="4">
    <source>
        <dbReference type="ARBA" id="ARBA00022722"/>
    </source>
</evidence>
<keyword evidence="5 9" id="KW-0479">Metal-binding</keyword>
<dbReference type="AlphaFoldDB" id="W5UTN3"/>
<dbReference type="PANTHER" id="PTHR46986">
    <property type="entry name" value="ENDORIBONUCLEASE YBEY, CHLOROPLASTIC"/>
    <property type="match status" value="1"/>
</dbReference>
<keyword evidence="4 9" id="KW-0540">Nuclease</keyword>
<dbReference type="InterPro" id="IPR002036">
    <property type="entry name" value="YbeY"/>
</dbReference>
<protein>
    <recommendedName>
        <fullName evidence="9">Endoribonuclease YbeY</fullName>
        <ecNumber evidence="9">3.1.-.-</ecNumber>
    </recommendedName>
</protein>
<dbReference type="EMBL" id="CP007154">
    <property type="protein sequence ID" value="AHH45451.1"/>
    <property type="molecule type" value="Genomic_DNA"/>
</dbReference>
<evidence type="ECO:0000313" key="11">
    <source>
        <dbReference type="Proteomes" id="UP000019229"/>
    </source>
</evidence>
<keyword evidence="9" id="KW-0963">Cytoplasm</keyword>
<dbReference type="KEGG" id="mbc:MYB_02235"/>
<name>W5UTN3_9BACT</name>
<feature type="binding site" evidence="9">
    <location>
        <position position="127"/>
    </location>
    <ligand>
        <name>Zn(2+)</name>
        <dbReference type="ChEBI" id="CHEBI:29105"/>
        <note>catalytic</note>
    </ligand>
</feature>
<evidence type="ECO:0000256" key="3">
    <source>
        <dbReference type="ARBA" id="ARBA00022552"/>
    </source>
</evidence>
<keyword evidence="2 9" id="KW-0690">Ribosome biogenesis</keyword>
<dbReference type="PATRIC" id="fig|743966.3.peg.450"/>
<comment type="similarity">
    <text evidence="1 9">Belongs to the endoribonuclease YbeY family.</text>
</comment>
<comment type="function">
    <text evidence="9">Single strand-specific metallo-endoribonuclease involved in late-stage 70S ribosome quality control and in maturation of the 3' terminus of the 16S rRNA.</text>
</comment>
<accession>W5UTN3</accession>
<evidence type="ECO:0000256" key="1">
    <source>
        <dbReference type="ARBA" id="ARBA00010875"/>
    </source>
</evidence>
<dbReference type="GO" id="GO:0004222">
    <property type="term" value="F:metalloendopeptidase activity"/>
    <property type="evidence" value="ECO:0007669"/>
    <property type="project" value="InterPro"/>
</dbReference>
<dbReference type="GO" id="GO:0008270">
    <property type="term" value="F:zinc ion binding"/>
    <property type="evidence" value="ECO:0007669"/>
    <property type="project" value="UniProtKB-UniRule"/>
</dbReference>
<evidence type="ECO:0000256" key="2">
    <source>
        <dbReference type="ARBA" id="ARBA00022517"/>
    </source>
</evidence>
<evidence type="ECO:0000256" key="6">
    <source>
        <dbReference type="ARBA" id="ARBA00022759"/>
    </source>
</evidence>
<keyword evidence="7 9" id="KW-0378">Hydrolase</keyword>
<dbReference type="PANTHER" id="PTHR46986:SF1">
    <property type="entry name" value="ENDORIBONUCLEASE YBEY, CHLOROPLASTIC"/>
    <property type="match status" value="1"/>
</dbReference>
<comment type="subcellular location">
    <subcellularLocation>
        <location evidence="9">Cytoplasm</location>
    </subcellularLocation>
</comment>
<dbReference type="eggNOG" id="COG0319">
    <property type="taxonomic scope" value="Bacteria"/>
</dbReference>
<evidence type="ECO:0000256" key="5">
    <source>
        <dbReference type="ARBA" id="ARBA00022723"/>
    </source>
</evidence>
<evidence type="ECO:0000256" key="9">
    <source>
        <dbReference type="HAMAP-Rule" id="MF_00009"/>
    </source>
</evidence>
<organism evidence="10 11">
    <name type="scientific">Mesomycoplasma bovoculi M165/69</name>
    <dbReference type="NCBI Taxonomy" id="743966"/>
    <lineage>
        <taxon>Bacteria</taxon>
        <taxon>Bacillati</taxon>
        <taxon>Mycoplasmatota</taxon>
        <taxon>Mycoplasmoidales</taxon>
        <taxon>Metamycoplasmataceae</taxon>
        <taxon>Mesomycoplasma</taxon>
    </lineage>
</organism>
<sequence>MIISNLNYLNNTKNKLRYLKEFKQILDLIALGEGLNYNFTIDLTLIEAEEMRTNCLEFKNKDYIADVLSFPSKIQLFDYEEETFFIGEILMCPSQIYEQAKNFGHTNKREFCYMFAHSVFHLLGYDHIKPNEEIRMHNKIEEIMQKLQISR</sequence>
<feature type="binding site" evidence="9">
    <location>
        <position position="121"/>
    </location>
    <ligand>
        <name>Zn(2+)</name>
        <dbReference type="ChEBI" id="CHEBI:29105"/>
        <note>catalytic</note>
    </ligand>
</feature>
<dbReference type="NCBIfam" id="TIGR00043">
    <property type="entry name" value="rRNA maturation RNase YbeY"/>
    <property type="match status" value="1"/>
</dbReference>
<evidence type="ECO:0000256" key="8">
    <source>
        <dbReference type="ARBA" id="ARBA00022833"/>
    </source>
</evidence>
<evidence type="ECO:0000256" key="7">
    <source>
        <dbReference type="ARBA" id="ARBA00022801"/>
    </source>
</evidence>
<feature type="binding site" evidence="9">
    <location>
        <position position="117"/>
    </location>
    <ligand>
        <name>Zn(2+)</name>
        <dbReference type="ChEBI" id="CHEBI:29105"/>
        <note>catalytic</note>
    </ligand>
</feature>
<dbReference type="Gene3D" id="3.40.390.30">
    <property type="entry name" value="Metalloproteases ('zincins'), catalytic domain"/>
    <property type="match status" value="1"/>
</dbReference>
<gene>
    <name evidence="9" type="primary">ybeY</name>
    <name evidence="10" type="ORF">MYB_02235</name>
</gene>
<comment type="cofactor">
    <cofactor evidence="9">
        <name>Zn(2+)</name>
        <dbReference type="ChEBI" id="CHEBI:29105"/>
    </cofactor>
    <text evidence="9">Binds 1 zinc ion.</text>
</comment>
<keyword evidence="8 9" id="KW-0862">Zinc</keyword>
<dbReference type="OrthoDB" id="9807740at2"/>
<keyword evidence="3 9" id="KW-0698">rRNA processing</keyword>
<dbReference type="HAMAP" id="MF_00009">
    <property type="entry name" value="Endoribonucl_YbeY"/>
    <property type="match status" value="1"/>
</dbReference>
<dbReference type="HOGENOM" id="CLU_106710_3_0_14"/>
<dbReference type="EC" id="3.1.-.-" evidence="9"/>
<dbReference type="Pfam" id="PF02130">
    <property type="entry name" value="YbeY"/>
    <property type="match status" value="1"/>
</dbReference>
<dbReference type="STRING" id="743966.MYB_02235"/>
<proteinExistence type="inferred from homology"/>
<dbReference type="SUPFAM" id="SSF55486">
    <property type="entry name" value="Metalloproteases ('zincins'), catalytic domain"/>
    <property type="match status" value="1"/>
</dbReference>
<reference evidence="10 11" key="1">
    <citation type="journal article" date="2014" name="Genome Announc.">
        <title>Complete Genome Sequence of Mycoplasma bovoculi Strain M165/69T (ATCC 29104).</title>
        <authorList>
            <person name="Calcutt M.J."/>
            <person name="Foecking M.F."/>
        </authorList>
    </citation>
    <scope>NUCLEOTIDE SEQUENCE [LARGE SCALE GENOMIC DNA]</scope>
    <source>
        <strain evidence="10">M165/69</strain>
    </source>
</reference>
<dbReference type="InterPro" id="IPR023091">
    <property type="entry name" value="MetalPrtase_cat_dom_sf_prd"/>
</dbReference>
<dbReference type="GO" id="GO:0006364">
    <property type="term" value="P:rRNA processing"/>
    <property type="evidence" value="ECO:0007669"/>
    <property type="project" value="UniProtKB-UniRule"/>
</dbReference>
<dbReference type="RefSeq" id="WP_022934688.1">
    <property type="nucleotide sequence ID" value="NZ_CP007154.1"/>
</dbReference>
<keyword evidence="11" id="KW-1185">Reference proteome</keyword>
<dbReference type="GO" id="GO:0005737">
    <property type="term" value="C:cytoplasm"/>
    <property type="evidence" value="ECO:0007669"/>
    <property type="project" value="UniProtKB-SubCell"/>
</dbReference>
<evidence type="ECO:0000313" key="10">
    <source>
        <dbReference type="EMBL" id="AHH45451.1"/>
    </source>
</evidence>